<dbReference type="InterPro" id="IPR035996">
    <property type="entry name" value="4pyrrol_Methylase_sf"/>
</dbReference>
<sequence length="212" mass="23840">MLYIISTPIGNLGDITIRAIKTLEIVDILLCEDTRKTGILIKELGIKNQIKLVSFYDEVERQKIPQVIGWLKEGLEVGLVTNAGTPLLSDPGWLLVKKCQELGLKYTAISGADAVINALVLSGLPMQRFSFLGFLPKKEGDKRRILEKYKTVEGAKVVYESPNRLKKLVGEIKEVYGKDVQIRICREMTKKFEEVKNEMDGDTRGEVVVVFK</sequence>
<comment type="subcellular location">
    <subcellularLocation>
        <location evidence="6">Cytoplasm</location>
    </subcellularLocation>
</comment>
<evidence type="ECO:0000256" key="1">
    <source>
        <dbReference type="ARBA" id="ARBA00022490"/>
    </source>
</evidence>
<dbReference type="PIRSF" id="PIRSF005917">
    <property type="entry name" value="MTase_YraL"/>
    <property type="match status" value="1"/>
</dbReference>
<evidence type="ECO:0000259" key="7">
    <source>
        <dbReference type="Pfam" id="PF00590"/>
    </source>
</evidence>
<evidence type="ECO:0000256" key="3">
    <source>
        <dbReference type="ARBA" id="ARBA00022603"/>
    </source>
</evidence>
<dbReference type="InterPro" id="IPR014777">
    <property type="entry name" value="4pyrrole_Mease_sub1"/>
</dbReference>
<dbReference type="GO" id="GO:0005737">
    <property type="term" value="C:cytoplasm"/>
    <property type="evidence" value="ECO:0007669"/>
    <property type="project" value="UniProtKB-SubCell"/>
</dbReference>
<dbReference type="Proteomes" id="UP000231407">
    <property type="component" value="Unassembled WGS sequence"/>
</dbReference>
<dbReference type="EMBL" id="PEWA01000012">
    <property type="protein sequence ID" value="PIU73698.1"/>
    <property type="molecule type" value="Genomic_DNA"/>
</dbReference>
<dbReference type="NCBIfam" id="TIGR00096">
    <property type="entry name" value="16S rRNA (cytidine(1402)-2'-O)-methyltransferase"/>
    <property type="match status" value="1"/>
</dbReference>
<keyword evidence="5 6" id="KW-0949">S-adenosyl-L-methionine</keyword>
<evidence type="ECO:0000256" key="6">
    <source>
        <dbReference type="HAMAP-Rule" id="MF_01877"/>
    </source>
</evidence>
<dbReference type="PANTHER" id="PTHR46111:SF1">
    <property type="entry name" value="RIBOSOMAL RNA SMALL SUBUNIT METHYLTRANSFERASE I"/>
    <property type="match status" value="1"/>
</dbReference>
<dbReference type="GO" id="GO:0070677">
    <property type="term" value="F:rRNA (cytosine-2'-O-)-methyltransferase activity"/>
    <property type="evidence" value="ECO:0007669"/>
    <property type="project" value="UniProtKB-UniRule"/>
</dbReference>
<keyword evidence="3 6" id="KW-0489">Methyltransferase</keyword>
<comment type="catalytic activity">
    <reaction evidence="6">
        <text>cytidine(1402) in 16S rRNA + S-adenosyl-L-methionine = 2'-O-methylcytidine(1402) in 16S rRNA + S-adenosyl-L-homocysteine + H(+)</text>
        <dbReference type="Rhea" id="RHEA:42924"/>
        <dbReference type="Rhea" id="RHEA-COMP:10285"/>
        <dbReference type="Rhea" id="RHEA-COMP:10286"/>
        <dbReference type="ChEBI" id="CHEBI:15378"/>
        <dbReference type="ChEBI" id="CHEBI:57856"/>
        <dbReference type="ChEBI" id="CHEBI:59789"/>
        <dbReference type="ChEBI" id="CHEBI:74495"/>
        <dbReference type="ChEBI" id="CHEBI:82748"/>
        <dbReference type="EC" id="2.1.1.198"/>
    </reaction>
</comment>
<feature type="domain" description="Tetrapyrrole methylase" evidence="7">
    <location>
        <begin position="1"/>
        <end position="196"/>
    </location>
</feature>
<reference evidence="9" key="1">
    <citation type="submission" date="2017-09" db="EMBL/GenBank/DDBJ databases">
        <title>Depth-based differentiation of microbial function through sediment-hosted aquifers and enrichment of novel symbionts in the deep terrestrial subsurface.</title>
        <authorList>
            <person name="Probst A.J."/>
            <person name="Ladd B."/>
            <person name="Jarett J.K."/>
            <person name="Geller-Mcgrath D.E."/>
            <person name="Sieber C.M.K."/>
            <person name="Emerson J.B."/>
            <person name="Anantharaman K."/>
            <person name="Thomas B.C."/>
            <person name="Malmstrom R."/>
            <person name="Stieglmeier M."/>
            <person name="Klingl A."/>
            <person name="Woyke T."/>
            <person name="Ryan C.M."/>
            <person name="Banfield J.F."/>
        </authorList>
    </citation>
    <scope>NUCLEOTIDE SEQUENCE [LARGE SCALE GENOMIC DNA]</scope>
</reference>
<dbReference type="CDD" id="cd11648">
    <property type="entry name" value="RsmI"/>
    <property type="match status" value="1"/>
</dbReference>
<keyword evidence="1 6" id="KW-0963">Cytoplasm</keyword>
<evidence type="ECO:0000313" key="8">
    <source>
        <dbReference type="EMBL" id="PIU73698.1"/>
    </source>
</evidence>
<comment type="caution">
    <text evidence="8">The sequence shown here is derived from an EMBL/GenBank/DDBJ whole genome shotgun (WGS) entry which is preliminary data.</text>
</comment>
<dbReference type="InterPro" id="IPR014776">
    <property type="entry name" value="4pyrrole_Mease_sub2"/>
</dbReference>
<dbReference type="AlphaFoldDB" id="A0A2M7ASV6"/>
<proteinExistence type="inferred from homology"/>
<dbReference type="Pfam" id="PF00590">
    <property type="entry name" value="TP_methylase"/>
    <property type="match status" value="1"/>
</dbReference>
<dbReference type="HAMAP" id="MF_01877">
    <property type="entry name" value="16SrRNA_methyltr_I"/>
    <property type="match status" value="1"/>
</dbReference>
<evidence type="ECO:0000256" key="2">
    <source>
        <dbReference type="ARBA" id="ARBA00022552"/>
    </source>
</evidence>
<dbReference type="InterPro" id="IPR000878">
    <property type="entry name" value="4pyrrol_Mease"/>
</dbReference>
<protein>
    <recommendedName>
        <fullName evidence="6">Ribosomal RNA small subunit methyltransferase I</fullName>
        <ecNumber evidence="6">2.1.1.198</ecNumber>
    </recommendedName>
    <alternativeName>
        <fullName evidence="6">16S rRNA 2'-O-ribose C1402 methyltransferase</fullName>
    </alternativeName>
    <alternativeName>
        <fullName evidence="6">rRNA (cytidine-2'-O-)-methyltransferase RsmI</fullName>
    </alternativeName>
</protein>
<dbReference type="Gene3D" id="3.40.1010.10">
    <property type="entry name" value="Cobalt-precorrin-4 Transmethylase, Domain 1"/>
    <property type="match status" value="1"/>
</dbReference>
<dbReference type="PANTHER" id="PTHR46111">
    <property type="entry name" value="RIBOSOMAL RNA SMALL SUBUNIT METHYLTRANSFERASE I"/>
    <property type="match status" value="1"/>
</dbReference>
<dbReference type="EC" id="2.1.1.198" evidence="6"/>
<evidence type="ECO:0000256" key="5">
    <source>
        <dbReference type="ARBA" id="ARBA00022691"/>
    </source>
</evidence>
<dbReference type="SUPFAM" id="SSF53790">
    <property type="entry name" value="Tetrapyrrole methylase"/>
    <property type="match status" value="1"/>
</dbReference>
<dbReference type="InterPro" id="IPR008189">
    <property type="entry name" value="rRNA_ssu_MeTfrase_I"/>
</dbReference>
<keyword evidence="2 6" id="KW-0698">rRNA processing</keyword>
<evidence type="ECO:0000313" key="9">
    <source>
        <dbReference type="Proteomes" id="UP000231407"/>
    </source>
</evidence>
<comment type="similarity">
    <text evidence="6">Belongs to the methyltransferase superfamily. RsmI family.</text>
</comment>
<comment type="function">
    <text evidence="6">Catalyzes the 2'-O-methylation of the ribose of cytidine 1402 (C1402) in 16S rRNA.</text>
</comment>
<organism evidence="8 9">
    <name type="scientific">Candidatus Shapirobacteria bacterium CG06_land_8_20_14_3_00_40_12</name>
    <dbReference type="NCBI Taxonomy" id="1974881"/>
    <lineage>
        <taxon>Bacteria</taxon>
        <taxon>Candidatus Shapironibacteriota</taxon>
    </lineage>
</organism>
<dbReference type="Gene3D" id="3.30.950.10">
    <property type="entry name" value="Methyltransferase, Cobalt-precorrin-4 Transmethylase, Domain 2"/>
    <property type="match status" value="1"/>
</dbReference>
<evidence type="ECO:0000256" key="4">
    <source>
        <dbReference type="ARBA" id="ARBA00022679"/>
    </source>
</evidence>
<accession>A0A2M7ASV6</accession>
<keyword evidence="4 6" id="KW-0808">Transferase</keyword>
<name>A0A2M7ASV6_9BACT</name>
<gene>
    <name evidence="6 8" type="primary">rsmI</name>
    <name evidence="8" type="ORF">COS78_00845</name>
</gene>